<dbReference type="Gene3D" id="3.30.450.40">
    <property type="match status" value="1"/>
</dbReference>
<evidence type="ECO:0000259" key="8">
    <source>
        <dbReference type="PROSITE" id="PS50109"/>
    </source>
</evidence>
<dbReference type="InterPro" id="IPR036890">
    <property type="entry name" value="HATPase_C_sf"/>
</dbReference>
<dbReference type="SUPFAM" id="SSF55785">
    <property type="entry name" value="PYP-like sensor domain (PAS domain)"/>
    <property type="match status" value="1"/>
</dbReference>
<dbReference type="CDD" id="cd00082">
    <property type="entry name" value="HisKA"/>
    <property type="match status" value="1"/>
</dbReference>
<dbReference type="Pfam" id="PF02518">
    <property type="entry name" value="HATPase_c"/>
    <property type="match status" value="1"/>
</dbReference>
<evidence type="ECO:0000313" key="10">
    <source>
        <dbReference type="Proteomes" id="UP000191154"/>
    </source>
</evidence>
<evidence type="ECO:0000256" key="6">
    <source>
        <dbReference type="ARBA" id="ARBA00022777"/>
    </source>
</evidence>
<comment type="caution">
    <text evidence="9">The sequence shown here is derived from an EMBL/GenBank/DDBJ whole genome shotgun (WGS) entry which is preliminary data.</text>
</comment>
<keyword evidence="6 9" id="KW-0418">Kinase</keyword>
<dbReference type="InterPro" id="IPR000014">
    <property type="entry name" value="PAS"/>
</dbReference>
<dbReference type="InterPro" id="IPR004358">
    <property type="entry name" value="Sig_transdc_His_kin-like_C"/>
</dbReference>
<organism evidence="9 10">
    <name type="scientific">Clostridium saccharobutylicum</name>
    <dbReference type="NCBI Taxonomy" id="169679"/>
    <lineage>
        <taxon>Bacteria</taxon>
        <taxon>Bacillati</taxon>
        <taxon>Bacillota</taxon>
        <taxon>Clostridia</taxon>
        <taxon>Eubacteriales</taxon>
        <taxon>Clostridiaceae</taxon>
        <taxon>Clostridium</taxon>
    </lineage>
</organism>
<dbReference type="FunFam" id="3.30.565.10:FF:000006">
    <property type="entry name" value="Sensor histidine kinase WalK"/>
    <property type="match status" value="1"/>
</dbReference>
<proteinExistence type="predicted"/>
<name>A0A1S8ND01_CLOSA</name>
<evidence type="ECO:0000256" key="3">
    <source>
        <dbReference type="ARBA" id="ARBA00012438"/>
    </source>
</evidence>
<dbReference type="InterPro" id="IPR035965">
    <property type="entry name" value="PAS-like_dom_sf"/>
</dbReference>
<evidence type="ECO:0000256" key="2">
    <source>
        <dbReference type="ARBA" id="ARBA00004370"/>
    </source>
</evidence>
<evidence type="ECO:0000313" key="9">
    <source>
        <dbReference type="EMBL" id="OOM14268.1"/>
    </source>
</evidence>
<keyword evidence="5 9" id="KW-0808">Transferase</keyword>
<evidence type="ECO:0000256" key="4">
    <source>
        <dbReference type="ARBA" id="ARBA00022553"/>
    </source>
</evidence>
<keyword evidence="4" id="KW-0597">Phosphoprotein</keyword>
<dbReference type="InterPro" id="IPR005467">
    <property type="entry name" value="His_kinase_dom"/>
</dbReference>
<dbReference type="STRING" id="169679.CSACC_17400"/>
<dbReference type="Gene3D" id="1.10.287.130">
    <property type="match status" value="1"/>
</dbReference>
<dbReference type="SMART" id="SM00387">
    <property type="entry name" value="HATPase_c"/>
    <property type="match status" value="1"/>
</dbReference>
<dbReference type="PRINTS" id="PR00344">
    <property type="entry name" value="BCTRLSENSOR"/>
</dbReference>
<dbReference type="InterPro" id="IPR013655">
    <property type="entry name" value="PAS_fold_3"/>
</dbReference>
<dbReference type="SMART" id="SM00388">
    <property type="entry name" value="HisKA"/>
    <property type="match status" value="1"/>
</dbReference>
<dbReference type="Gene3D" id="3.30.565.10">
    <property type="entry name" value="Histidine kinase-like ATPase, C-terminal domain"/>
    <property type="match status" value="1"/>
</dbReference>
<dbReference type="Proteomes" id="UP000191154">
    <property type="component" value="Unassembled WGS sequence"/>
</dbReference>
<accession>A0A1S8ND01</accession>
<reference evidence="9 10" key="1">
    <citation type="submission" date="2016-05" db="EMBL/GenBank/DDBJ databases">
        <title>Microbial solvent formation.</title>
        <authorList>
            <person name="Poehlein A."/>
            <person name="Montoya Solano J.D."/>
            <person name="Flitsch S."/>
            <person name="Krabben P."/>
            <person name="Duerre P."/>
            <person name="Daniel R."/>
        </authorList>
    </citation>
    <scope>NUCLEOTIDE SEQUENCE [LARGE SCALE GENOMIC DNA]</scope>
    <source>
        <strain evidence="9 10">L1-8</strain>
    </source>
</reference>
<dbReference type="Gene3D" id="3.30.450.20">
    <property type="entry name" value="PAS domain"/>
    <property type="match status" value="1"/>
</dbReference>
<dbReference type="EC" id="2.7.13.3" evidence="3"/>
<dbReference type="RefSeq" id="WP_077864542.1">
    <property type="nucleotide sequence ID" value="NZ_LZYZ01000002.1"/>
</dbReference>
<sequence length="576" mass="67752">MSDKVHTENRKYTLIKKKNSNKHLSEELGEHSKKLTEILKKLEYKLNCNGVSVFLYDEENNALELYVKTEKTKVVEHEYDLNLYKNIRARVIENKDGLRINIIKDNINKKYTELRNYYVFSYAITYDDEFLGIINIYGDKKYYISEYIQDCFFDKIALVVKNRKSSFELSREVEKRIEIENELEMFLQTSTDLGGIIIKKNDCVKLVKSSKRWKQVLDWDEKELNDMRLNNLIHPDDLEKFNLEIDKALKNGFGENLIIRHKCKNNQYKIIEWNWRYLSKGKIIILIGKDKTEQLKLIEDKKKLEEIVDLEKFRTEYFTNMSHDLKTPLNIILTSVQVMLANFENEDLSEHYKKMVRHLNGVKQNSYRLLRLVNNIIDITKIDRGYYKLKLGNYNIVSVIEDITLSVVDYMNNKKRKIIFDTTEEEITVACDPEKIERIILNLLSNALKYTNENGVIEINIETDEEKKNVIVHVKNDGELIPKEDCEKIFYRFKQSEKLLERRCEGSGIGLALVKSLIELHGGCIWVNTELAKGAEFIFLIPIKTVGNECEDNIQSKNISSKIEKCTIEFSDIYSI</sequence>
<dbReference type="GO" id="GO:0000155">
    <property type="term" value="F:phosphorelay sensor kinase activity"/>
    <property type="evidence" value="ECO:0007669"/>
    <property type="project" value="InterPro"/>
</dbReference>
<dbReference type="PROSITE" id="PS50109">
    <property type="entry name" value="HIS_KIN"/>
    <property type="match status" value="1"/>
</dbReference>
<dbReference type="EMBL" id="LZYZ01000002">
    <property type="protein sequence ID" value="OOM14268.1"/>
    <property type="molecule type" value="Genomic_DNA"/>
</dbReference>
<evidence type="ECO:0000256" key="1">
    <source>
        <dbReference type="ARBA" id="ARBA00000085"/>
    </source>
</evidence>
<dbReference type="SUPFAM" id="SSF47384">
    <property type="entry name" value="Homodimeric domain of signal transducing histidine kinase"/>
    <property type="match status" value="1"/>
</dbReference>
<dbReference type="Pfam" id="PF00512">
    <property type="entry name" value="HisKA"/>
    <property type="match status" value="1"/>
</dbReference>
<dbReference type="SUPFAM" id="SSF55874">
    <property type="entry name" value="ATPase domain of HSP90 chaperone/DNA topoisomerase II/histidine kinase"/>
    <property type="match status" value="1"/>
</dbReference>
<dbReference type="CDD" id="cd00130">
    <property type="entry name" value="PAS"/>
    <property type="match status" value="1"/>
</dbReference>
<keyword evidence="7" id="KW-0902">Two-component regulatory system</keyword>
<gene>
    <name evidence="9" type="primary">yycG_1</name>
    <name evidence="9" type="ORF">CLOSAC_11410</name>
</gene>
<feature type="domain" description="Histidine kinase" evidence="8">
    <location>
        <begin position="320"/>
        <end position="545"/>
    </location>
</feature>
<dbReference type="SUPFAM" id="SSF55781">
    <property type="entry name" value="GAF domain-like"/>
    <property type="match status" value="1"/>
</dbReference>
<dbReference type="InterPro" id="IPR029016">
    <property type="entry name" value="GAF-like_dom_sf"/>
</dbReference>
<dbReference type="Pfam" id="PF08447">
    <property type="entry name" value="PAS_3"/>
    <property type="match status" value="1"/>
</dbReference>
<protein>
    <recommendedName>
        <fullName evidence="3">histidine kinase</fullName>
        <ecNumber evidence="3">2.7.13.3</ecNumber>
    </recommendedName>
</protein>
<dbReference type="AlphaFoldDB" id="A0A1S8ND01"/>
<dbReference type="InterPro" id="IPR003661">
    <property type="entry name" value="HisK_dim/P_dom"/>
</dbReference>
<dbReference type="InterPro" id="IPR036097">
    <property type="entry name" value="HisK_dim/P_sf"/>
</dbReference>
<comment type="catalytic activity">
    <reaction evidence="1">
        <text>ATP + protein L-histidine = ADP + protein N-phospho-L-histidine.</text>
        <dbReference type="EC" id="2.7.13.3"/>
    </reaction>
</comment>
<comment type="subcellular location">
    <subcellularLocation>
        <location evidence="2">Membrane</location>
    </subcellularLocation>
</comment>
<dbReference type="PANTHER" id="PTHR43547">
    <property type="entry name" value="TWO-COMPONENT HISTIDINE KINASE"/>
    <property type="match status" value="1"/>
</dbReference>
<evidence type="ECO:0000256" key="7">
    <source>
        <dbReference type="ARBA" id="ARBA00023012"/>
    </source>
</evidence>
<dbReference type="InterPro" id="IPR003594">
    <property type="entry name" value="HATPase_dom"/>
</dbReference>
<evidence type="ECO:0000256" key="5">
    <source>
        <dbReference type="ARBA" id="ARBA00022679"/>
    </source>
</evidence>
<dbReference type="GO" id="GO:0016020">
    <property type="term" value="C:membrane"/>
    <property type="evidence" value="ECO:0007669"/>
    <property type="project" value="UniProtKB-SubCell"/>
</dbReference>
<dbReference type="PANTHER" id="PTHR43547:SF2">
    <property type="entry name" value="HYBRID SIGNAL TRANSDUCTION HISTIDINE KINASE C"/>
    <property type="match status" value="1"/>
</dbReference>